<organism evidence="2 3">
    <name type="scientific">Ohtaekwangia kribbensis</name>
    <dbReference type="NCBI Taxonomy" id="688913"/>
    <lineage>
        <taxon>Bacteria</taxon>
        <taxon>Pseudomonadati</taxon>
        <taxon>Bacteroidota</taxon>
        <taxon>Cytophagia</taxon>
        <taxon>Cytophagales</taxon>
        <taxon>Fulvivirgaceae</taxon>
        <taxon>Ohtaekwangia</taxon>
    </lineage>
</organism>
<accession>A0ABW3KAY3</accession>
<sequence>MNMPAKSSTYDYAIAPGVWGKRDLFVNYFIIQDSETNAWFLVDAGLKWSAPRIKAMAHELFGEGSKPAGIILTHGHFDHVGALHTLVQEWNVPVYAHPLELPYLTGKSSYPPADPSVGGGLMSSMSWIYPTGPIDIQSNLQPLADNSDNAIPGLNGWRFIHTPGHSPGHISLFRESDKVLIAGDAVVTTRPESALYALSYKKQVSGPPKYLTCNWASAKISVLKLAALDPQIIATGHGEPMQGEAMQLALQRLSTRFDKLAQPAHGRYVNEPAITDETGVLYLPPAVEPDYSTALKVVGISIAVLSIGYLIYRQVKKRSEPQDTIQDWLADWRKKPRHKLHHLLN</sequence>
<feature type="domain" description="Metallo-beta-lactamase" evidence="1">
    <location>
        <begin position="25"/>
        <end position="237"/>
    </location>
</feature>
<reference evidence="3" key="1">
    <citation type="journal article" date="2019" name="Int. J. Syst. Evol. Microbiol.">
        <title>The Global Catalogue of Microorganisms (GCM) 10K type strain sequencing project: providing services to taxonomists for standard genome sequencing and annotation.</title>
        <authorList>
            <consortium name="The Broad Institute Genomics Platform"/>
            <consortium name="The Broad Institute Genome Sequencing Center for Infectious Disease"/>
            <person name="Wu L."/>
            <person name="Ma J."/>
        </authorList>
    </citation>
    <scope>NUCLEOTIDE SEQUENCE [LARGE SCALE GENOMIC DNA]</scope>
    <source>
        <strain evidence="3">CCUG 58938</strain>
    </source>
</reference>
<dbReference type="InterPro" id="IPR050855">
    <property type="entry name" value="NDM-1-like"/>
</dbReference>
<proteinExistence type="predicted"/>
<dbReference type="EMBL" id="JBHTKA010000015">
    <property type="protein sequence ID" value="MFD1003187.1"/>
    <property type="molecule type" value="Genomic_DNA"/>
</dbReference>
<gene>
    <name evidence="2" type="ORF">ACFQ21_27930</name>
</gene>
<name>A0ABW3KAY3_9BACT</name>
<dbReference type="Proteomes" id="UP001597112">
    <property type="component" value="Unassembled WGS sequence"/>
</dbReference>
<comment type="caution">
    <text evidence="2">The sequence shown here is derived from an EMBL/GenBank/DDBJ whole genome shotgun (WGS) entry which is preliminary data.</text>
</comment>
<protein>
    <submittedName>
        <fullName evidence="2">MBL fold metallo-hydrolase</fullName>
    </submittedName>
</protein>
<evidence type="ECO:0000313" key="2">
    <source>
        <dbReference type="EMBL" id="MFD1003187.1"/>
    </source>
</evidence>
<dbReference type="InterPro" id="IPR036866">
    <property type="entry name" value="RibonucZ/Hydroxyglut_hydro"/>
</dbReference>
<keyword evidence="3" id="KW-1185">Reference proteome</keyword>
<dbReference type="SMART" id="SM00849">
    <property type="entry name" value="Lactamase_B"/>
    <property type="match status" value="1"/>
</dbReference>
<dbReference type="SUPFAM" id="SSF56281">
    <property type="entry name" value="Metallo-hydrolase/oxidoreductase"/>
    <property type="match status" value="1"/>
</dbReference>
<dbReference type="PANTHER" id="PTHR42951">
    <property type="entry name" value="METALLO-BETA-LACTAMASE DOMAIN-CONTAINING"/>
    <property type="match status" value="1"/>
</dbReference>
<dbReference type="Gene3D" id="3.60.15.10">
    <property type="entry name" value="Ribonuclease Z/Hydroxyacylglutathione hydrolase-like"/>
    <property type="match status" value="1"/>
</dbReference>
<dbReference type="RefSeq" id="WP_377585507.1">
    <property type="nucleotide sequence ID" value="NZ_JBHTKA010000015.1"/>
</dbReference>
<evidence type="ECO:0000259" key="1">
    <source>
        <dbReference type="SMART" id="SM00849"/>
    </source>
</evidence>
<dbReference type="InterPro" id="IPR001279">
    <property type="entry name" value="Metallo-B-lactamas"/>
</dbReference>
<dbReference type="CDD" id="cd07721">
    <property type="entry name" value="yflN-like_MBL-fold"/>
    <property type="match status" value="1"/>
</dbReference>
<dbReference type="Pfam" id="PF00753">
    <property type="entry name" value="Lactamase_B"/>
    <property type="match status" value="1"/>
</dbReference>
<evidence type="ECO:0000313" key="3">
    <source>
        <dbReference type="Proteomes" id="UP001597112"/>
    </source>
</evidence>
<dbReference type="PANTHER" id="PTHR42951:SF17">
    <property type="entry name" value="METALLO-BETA-LACTAMASE DOMAIN-CONTAINING PROTEIN"/>
    <property type="match status" value="1"/>
</dbReference>